<feature type="non-terminal residue" evidence="1">
    <location>
        <position position="124"/>
    </location>
</feature>
<name>R7T6E5_CAPTE</name>
<reference evidence="3" key="1">
    <citation type="submission" date="2012-12" db="EMBL/GenBank/DDBJ databases">
        <authorList>
            <person name="Hellsten U."/>
            <person name="Grimwood J."/>
            <person name="Chapman J.A."/>
            <person name="Shapiro H."/>
            <person name="Aerts A."/>
            <person name="Otillar R.P."/>
            <person name="Terry A.Y."/>
            <person name="Boore J.L."/>
            <person name="Simakov O."/>
            <person name="Marletaz F."/>
            <person name="Cho S.-J."/>
            <person name="Edsinger-Gonzales E."/>
            <person name="Havlak P."/>
            <person name="Kuo D.-H."/>
            <person name="Larsson T."/>
            <person name="Lv J."/>
            <person name="Arendt D."/>
            <person name="Savage R."/>
            <person name="Osoegawa K."/>
            <person name="de Jong P."/>
            <person name="Lindberg D.R."/>
            <person name="Seaver E.C."/>
            <person name="Weisblat D.A."/>
            <person name="Putnam N.H."/>
            <person name="Grigoriev I.V."/>
            <person name="Rokhsar D.S."/>
        </authorList>
    </citation>
    <scope>NUCLEOTIDE SEQUENCE</scope>
    <source>
        <strain evidence="3">I ESC-2004</strain>
    </source>
</reference>
<accession>R7T6E5</accession>
<proteinExistence type="predicted"/>
<evidence type="ECO:0000313" key="2">
    <source>
        <dbReference type="EnsemblMetazoa" id="CapteP185110"/>
    </source>
</evidence>
<organism evidence="1">
    <name type="scientific">Capitella teleta</name>
    <name type="common">Polychaete worm</name>
    <dbReference type="NCBI Taxonomy" id="283909"/>
    <lineage>
        <taxon>Eukaryota</taxon>
        <taxon>Metazoa</taxon>
        <taxon>Spiralia</taxon>
        <taxon>Lophotrochozoa</taxon>
        <taxon>Annelida</taxon>
        <taxon>Polychaeta</taxon>
        <taxon>Sedentaria</taxon>
        <taxon>Scolecida</taxon>
        <taxon>Capitellidae</taxon>
        <taxon>Capitella</taxon>
    </lineage>
</organism>
<dbReference type="Proteomes" id="UP000014760">
    <property type="component" value="Unassembled WGS sequence"/>
</dbReference>
<dbReference type="HOGENOM" id="CLU_2009597_0_0_1"/>
<reference evidence="2" key="3">
    <citation type="submission" date="2015-06" db="UniProtKB">
        <authorList>
            <consortium name="EnsemblMetazoa"/>
        </authorList>
    </citation>
    <scope>IDENTIFICATION</scope>
</reference>
<dbReference type="EMBL" id="AMQN01033022">
    <property type="status" value="NOT_ANNOTATED_CDS"/>
    <property type="molecule type" value="Genomic_DNA"/>
</dbReference>
<keyword evidence="3" id="KW-1185">Reference proteome</keyword>
<evidence type="ECO:0000313" key="1">
    <source>
        <dbReference type="EMBL" id="ELT89035.1"/>
    </source>
</evidence>
<protein>
    <submittedName>
        <fullName evidence="1 2">Uncharacterized protein</fullName>
    </submittedName>
</protein>
<dbReference type="AlphaFoldDB" id="R7T6E5"/>
<gene>
    <name evidence="1" type="ORF">CAPTEDRAFT_185110</name>
</gene>
<sequence length="124" mass="13765">MSGKATLCLQQLKTSDLDLLLSSFLLLVHYFYQNVQNKFQEAARLPVDFTEAGVIEGVFIMTCVGFIRLKWSARSPALHGYSIIQLVFSNQGEEAEAMREAMSEAKAQGPSGVWLGLLVHMPQT</sequence>
<dbReference type="EMBL" id="KB311573">
    <property type="protein sequence ID" value="ELT89035.1"/>
    <property type="molecule type" value="Genomic_DNA"/>
</dbReference>
<reference evidence="1 3" key="2">
    <citation type="journal article" date="2013" name="Nature">
        <title>Insights into bilaterian evolution from three spiralian genomes.</title>
        <authorList>
            <person name="Simakov O."/>
            <person name="Marletaz F."/>
            <person name="Cho S.J."/>
            <person name="Edsinger-Gonzales E."/>
            <person name="Havlak P."/>
            <person name="Hellsten U."/>
            <person name="Kuo D.H."/>
            <person name="Larsson T."/>
            <person name="Lv J."/>
            <person name="Arendt D."/>
            <person name="Savage R."/>
            <person name="Osoegawa K."/>
            <person name="de Jong P."/>
            <person name="Grimwood J."/>
            <person name="Chapman J.A."/>
            <person name="Shapiro H."/>
            <person name="Aerts A."/>
            <person name="Otillar R.P."/>
            <person name="Terry A.Y."/>
            <person name="Boore J.L."/>
            <person name="Grigoriev I.V."/>
            <person name="Lindberg D.R."/>
            <person name="Seaver E.C."/>
            <person name="Weisblat D.A."/>
            <person name="Putnam N.H."/>
            <person name="Rokhsar D.S."/>
        </authorList>
    </citation>
    <scope>NUCLEOTIDE SEQUENCE</scope>
    <source>
        <strain evidence="1 3">I ESC-2004</strain>
    </source>
</reference>
<dbReference type="EMBL" id="AMQN01033021">
    <property type="status" value="NOT_ANNOTATED_CDS"/>
    <property type="molecule type" value="Genomic_DNA"/>
</dbReference>
<evidence type="ECO:0000313" key="3">
    <source>
        <dbReference type="Proteomes" id="UP000014760"/>
    </source>
</evidence>
<dbReference type="EnsemblMetazoa" id="CapteT185110">
    <property type="protein sequence ID" value="CapteP185110"/>
    <property type="gene ID" value="CapteG185110"/>
</dbReference>